<dbReference type="Pfam" id="PF05309">
    <property type="entry name" value="TraE"/>
    <property type="match status" value="1"/>
</dbReference>
<name>A0ABW1AW74_9RHOO</name>
<dbReference type="InterPro" id="IPR007973">
    <property type="entry name" value="Pilus_assembly_TraE"/>
</dbReference>
<organism evidence="1 2">
    <name type="scientific">Thauera sinica</name>
    <dbReference type="NCBI Taxonomy" id="2665146"/>
    <lineage>
        <taxon>Bacteria</taxon>
        <taxon>Pseudomonadati</taxon>
        <taxon>Pseudomonadota</taxon>
        <taxon>Betaproteobacteria</taxon>
        <taxon>Rhodocyclales</taxon>
        <taxon>Zoogloeaceae</taxon>
        <taxon>Thauera</taxon>
    </lineage>
</organism>
<protein>
    <submittedName>
        <fullName evidence="1">Type IV conjugative transfer system protein TraE</fullName>
    </submittedName>
</protein>
<dbReference type="PROSITE" id="PS51257">
    <property type="entry name" value="PROKAR_LIPOPROTEIN"/>
    <property type="match status" value="1"/>
</dbReference>
<evidence type="ECO:0000313" key="2">
    <source>
        <dbReference type="Proteomes" id="UP001595974"/>
    </source>
</evidence>
<reference evidence="2" key="1">
    <citation type="journal article" date="2019" name="Int. J. Syst. Evol. Microbiol.">
        <title>The Global Catalogue of Microorganisms (GCM) 10K type strain sequencing project: providing services to taxonomists for standard genome sequencing and annotation.</title>
        <authorList>
            <consortium name="The Broad Institute Genomics Platform"/>
            <consortium name="The Broad Institute Genome Sequencing Center for Infectious Disease"/>
            <person name="Wu L."/>
            <person name="Ma J."/>
        </authorList>
    </citation>
    <scope>NUCLEOTIDE SEQUENCE [LARGE SCALE GENOMIC DNA]</scope>
    <source>
        <strain evidence="2">SHR3</strain>
    </source>
</reference>
<comment type="caution">
    <text evidence="1">The sequence shown here is derived from an EMBL/GenBank/DDBJ whole genome shotgun (WGS) entry which is preliminary data.</text>
</comment>
<gene>
    <name evidence="1" type="primary">traE</name>
    <name evidence="1" type="ORF">ACFPTN_18780</name>
</gene>
<evidence type="ECO:0000313" key="1">
    <source>
        <dbReference type="EMBL" id="MFC5771429.1"/>
    </source>
</evidence>
<accession>A0ABW1AW74</accession>
<dbReference type="Proteomes" id="UP001595974">
    <property type="component" value="Unassembled WGS sequence"/>
</dbReference>
<dbReference type="EMBL" id="JBHSOG010000094">
    <property type="protein sequence ID" value="MFC5771429.1"/>
    <property type="molecule type" value="Genomic_DNA"/>
</dbReference>
<sequence>MKLDWLRADIASARRASALLVLLLACSMLANVTLAAFAMHMAGRERVVVVPPSINKTFWVESERVSAEYLEQMAYFLLQLTLNVTPQSIDHQSRVLLQYAAPASYGELRSVLATAAERVKRDGASTVFSAQDLAVDERTQRVGVRGLLTTFISDRRVSEVSKGYAIELQYAGGRIFLKAFRETSPNDPLEIQAQSQLRLAPAAGTGR</sequence>
<keyword evidence="2" id="KW-1185">Reference proteome</keyword>
<proteinExistence type="predicted"/>
<dbReference type="NCBIfam" id="TIGR02761">
    <property type="entry name" value="TraE_TIGR"/>
    <property type="match status" value="1"/>
</dbReference>
<dbReference type="RefSeq" id="WP_096447969.1">
    <property type="nucleotide sequence ID" value="NZ_JBHSOG010000094.1"/>
</dbReference>